<evidence type="ECO:0000313" key="1">
    <source>
        <dbReference type="EMBL" id="OAN28469.1"/>
    </source>
</evidence>
<protein>
    <submittedName>
        <fullName evidence="1">Uncharacterized protein</fullName>
    </submittedName>
</protein>
<gene>
    <name evidence="1" type="ORF">A4V15_20705</name>
</gene>
<comment type="caution">
    <text evidence="1">The sequence shown here is derived from an EMBL/GenBank/DDBJ whole genome shotgun (WGS) entry which is preliminary data.</text>
</comment>
<reference evidence="1 2" key="1">
    <citation type="submission" date="2016-04" db="EMBL/GenBank/DDBJ databases">
        <title>Draft Genome Sequences of Staphylococcus capitis Strain H36, S. capitis Strain H65, S. cohnii Strain H62, S. hominis Strain H69, Mycobacterium iranicum Strain H39, Plantibacter sp. Strain H53, Pseudomonas oryzihabitans Strain H72, and Microbacterium sp. Strain H83, isolated from residential settings.</title>
        <authorList>
            <person name="Lymperopoulou D."/>
            <person name="Adams R.I."/>
            <person name="Lindow S."/>
            <person name="Coil D.A."/>
            <person name="Jospin G."/>
            <person name="Eisen J.A."/>
        </authorList>
    </citation>
    <scope>NUCLEOTIDE SEQUENCE [LARGE SCALE GENOMIC DNA]</scope>
    <source>
        <strain evidence="1 2">H72</strain>
    </source>
</reference>
<proteinExistence type="predicted"/>
<dbReference type="EMBL" id="LWCR01000022">
    <property type="protein sequence ID" value="OAN28469.1"/>
    <property type="molecule type" value="Genomic_DNA"/>
</dbReference>
<sequence length="72" mass="7517">MPHYRVVWEIDIDVDGDHLAAAEACALAYFKSEIAAGQPGSACVFEVTGPADGPAVIDLAPSLSELEGDDTQ</sequence>
<dbReference type="Proteomes" id="UP000078356">
    <property type="component" value="Unassembled WGS sequence"/>
</dbReference>
<evidence type="ECO:0000313" key="2">
    <source>
        <dbReference type="Proteomes" id="UP000078356"/>
    </source>
</evidence>
<organism evidence="1 2">
    <name type="scientific">Pseudomonas oryzihabitans</name>
    <dbReference type="NCBI Taxonomy" id="47885"/>
    <lineage>
        <taxon>Bacteria</taxon>
        <taxon>Pseudomonadati</taxon>
        <taxon>Pseudomonadota</taxon>
        <taxon>Gammaproteobacteria</taxon>
        <taxon>Pseudomonadales</taxon>
        <taxon>Pseudomonadaceae</taxon>
        <taxon>Pseudomonas</taxon>
    </lineage>
</organism>
<dbReference type="RefSeq" id="WP_064308220.1">
    <property type="nucleotide sequence ID" value="NZ_LWCR01000022.1"/>
</dbReference>
<name>A0A178LFU2_9PSED</name>
<dbReference type="OrthoDB" id="6911364at2"/>
<accession>A0A178LFU2</accession>
<dbReference type="AlphaFoldDB" id="A0A178LFU2"/>